<feature type="domain" description="HYDIN/VesB/CFA65-like Ig-like" evidence="7">
    <location>
        <begin position="139"/>
        <end position="237"/>
    </location>
</feature>
<evidence type="ECO:0000256" key="5">
    <source>
        <dbReference type="ARBA" id="ARBA00023273"/>
    </source>
</evidence>
<evidence type="ECO:0000256" key="4">
    <source>
        <dbReference type="ARBA" id="ARBA00023069"/>
    </source>
</evidence>
<comment type="caution">
    <text evidence="8">The sequence shown here is derived from an EMBL/GenBank/DDBJ whole genome shotgun (WGS) entry which is preliminary data.</text>
</comment>
<evidence type="ECO:0000313" key="9">
    <source>
        <dbReference type="Proteomes" id="UP001168528"/>
    </source>
</evidence>
<sequence length="258" mass="27972">MKLKFSFFSVLMALLAQVSLAQGIITFTKDTHEFGNVEEGKLATYEFEFTNTGKSPVVISNVSASCGCTTPFWTKDPVLPGKKGKITASYNSAGRPGAFHKTITVTSNAEPATKMLTIKGAVVPKTDKAVTPEEIATSPTLQLDKTLHNFGKLEKGQLVSQLFTVTNIGKSELQIQQIQSACGCVSYSVTKSTLVPGEKTTLELKYSPRALQQQNEVVTLYSNDLKNPGTKITLQANVVESLSSQNMLKEQKSVVPFK</sequence>
<comment type="subcellular location">
    <subcellularLocation>
        <location evidence="1">Cell projection</location>
        <location evidence="1">Cilium</location>
    </subcellularLocation>
    <subcellularLocation>
        <location evidence="2">Cytoplasm</location>
    </subcellularLocation>
</comment>
<name>A0ABT8R1D8_9BACT</name>
<keyword evidence="3" id="KW-0963">Cytoplasm</keyword>
<dbReference type="Gene3D" id="2.60.40.10">
    <property type="entry name" value="Immunoglobulins"/>
    <property type="match status" value="2"/>
</dbReference>
<dbReference type="PANTHER" id="PTHR37833:SF1">
    <property type="entry name" value="SIGNAL PEPTIDE PROTEIN"/>
    <property type="match status" value="1"/>
</dbReference>
<keyword evidence="5" id="KW-0966">Cell projection</keyword>
<evidence type="ECO:0000256" key="1">
    <source>
        <dbReference type="ARBA" id="ARBA00004138"/>
    </source>
</evidence>
<organism evidence="8 9">
    <name type="scientific">Rhodocytophaga aerolata</name>
    <dbReference type="NCBI Taxonomy" id="455078"/>
    <lineage>
        <taxon>Bacteria</taxon>
        <taxon>Pseudomonadati</taxon>
        <taxon>Bacteroidota</taxon>
        <taxon>Cytophagia</taxon>
        <taxon>Cytophagales</taxon>
        <taxon>Rhodocytophagaceae</taxon>
        <taxon>Rhodocytophaga</taxon>
    </lineage>
</organism>
<evidence type="ECO:0000259" key="7">
    <source>
        <dbReference type="Pfam" id="PF22544"/>
    </source>
</evidence>
<dbReference type="InterPro" id="IPR053879">
    <property type="entry name" value="HYDIN_VesB_CFA65-like_Ig"/>
</dbReference>
<protein>
    <submittedName>
        <fullName evidence="8">DUF1573 domain-containing protein</fullName>
    </submittedName>
</protein>
<feature type="signal peptide" evidence="6">
    <location>
        <begin position="1"/>
        <end position="21"/>
    </location>
</feature>
<dbReference type="EMBL" id="JAUKPO010000002">
    <property type="protein sequence ID" value="MDO1445912.1"/>
    <property type="molecule type" value="Genomic_DNA"/>
</dbReference>
<dbReference type="Pfam" id="PF22544">
    <property type="entry name" value="HYDIN_VesB_CFA65-like_Ig"/>
    <property type="match status" value="1"/>
</dbReference>
<evidence type="ECO:0000256" key="2">
    <source>
        <dbReference type="ARBA" id="ARBA00004496"/>
    </source>
</evidence>
<gene>
    <name evidence="8" type="ORF">Q0590_06595</name>
</gene>
<dbReference type="InterPro" id="IPR011467">
    <property type="entry name" value="DUF1573"/>
</dbReference>
<dbReference type="InterPro" id="IPR013783">
    <property type="entry name" value="Ig-like_fold"/>
</dbReference>
<keyword evidence="6" id="KW-0732">Signal</keyword>
<reference evidence="8" key="1">
    <citation type="submission" date="2023-07" db="EMBL/GenBank/DDBJ databases">
        <title>The genome sequence of Rhodocytophaga aerolata KACC 12507.</title>
        <authorList>
            <person name="Zhang X."/>
        </authorList>
    </citation>
    <scope>NUCLEOTIDE SEQUENCE</scope>
    <source>
        <strain evidence="8">KACC 12507</strain>
    </source>
</reference>
<dbReference type="Proteomes" id="UP001168528">
    <property type="component" value="Unassembled WGS sequence"/>
</dbReference>
<dbReference type="Pfam" id="PF07610">
    <property type="entry name" value="DUF1573"/>
    <property type="match status" value="1"/>
</dbReference>
<proteinExistence type="predicted"/>
<evidence type="ECO:0000256" key="6">
    <source>
        <dbReference type="SAM" id="SignalP"/>
    </source>
</evidence>
<feature type="chain" id="PRO_5045214883" evidence="6">
    <location>
        <begin position="22"/>
        <end position="258"/>
    </location>
</feature>
<evidence type="ECO:0000313" key="8">
    <source>
        <dbReference type="EMBL" id="MDO1445912.1"/>
    </source>
</evidence>
<dbReference type="RefSeq" id="WP_302036710.1">
    <property type="nucleotide sequence ID" value="NZ_JAUKPO010000002.1"/>
</dbReference>
<dbReference type="PANTHER" id="PTHR37833">
    <property type="entry name" value="LIPOPROTEIN-RELATED"/>
    <property type="match status" value="1"/>
</dbReference>
<dbReference type="NCBIfam" id="NF012200">
    <property type="entry name" value="choice_anch_D"/>
    <property type="match status" value="2"/>
</dbReference>
<evidence type="ECO:0000256" key="3">
    <source>
        <dbReference type="ARBA" id="ARBA00022490"/>
    </source>
</evidence>
<keyword evidence="9" id="KW-1185">Reference proteome</keyword>
<keyword evidence="4" id="KW-0969">Cilium</keyword>
<accession>A0ABT8R1D8</accession>